<proteinExistence type="predicted"/>
<evidence type="ECO:0000313" key="3">
    <source>
        <dbReference type="Proteomes" id="UP001147830"/>
    </source>
</evidence>
<dbReference type="Proteomes" id="UP001147830">
    <property type="component" value="Unassembled WGS sequence"/>
</dbReference>
<reference evidence="2" key="1">
    <citation type="journal article" date="2022" name="Front. Microbiol.">
        <title>Genome-based taxonomic rearrangement of Oceanobacter-related bacteria including the description of Thalassolituus hydrocarbonoclasticus sp. nov. and Thalassolituus pacificus sp. nov. and emended description of the genus Thalassolituus.</title>
        <authorList>
            <person name="Dong C."/>
            <person name="Wei L."/>
            <person name="Wang J."/>
            <person name="Lai Q."/>
            <person name="Huang Z."/>
            <person name="Shao Z."/>
        </authorList>
    </citation>
    <scope>NUCLEOTIDE SEQUENCE</scope>
    <source>
        <strain evidence="2">59MF3M-4</strain>
    </source>
</reference>
<accession>A0A9X3AGP6</accession>
<organism evidence="2 3">
    <name type="scientific">Thalassolituus pacificus</name>
    <dbReference type="NCBI Taxonomy" id="2975440"/>
    <lineage>
        <taxon>Bacteria</taxon>
        <taxon>Pseudomonadati</taxon>
        <taxon>Pseudomonadota</taxon>
        <taxon>Gammaproteobacteria</taxon>
        <taxon>Oceanospirillales</taxon>
        <taxon>Oceanospirillaceae</taxon>
        <taxon>Thalassolituus</taxon>
    </lineage>
</organism>
<name>A0A9X3AGP6_9GAMM</name>
<keyword evidence="3" id="KW-1185">Reference proteome</keyword>
<evidence type="ECO:0000313" key="2">
    <source>
        <dbReference type="EMBL" id="MCT7358741.1"/>
    </source>
</evidence>
<evidence type="ECO:0000256" key="1">
    <source>
        <dbReference type="SAM" id="MobiDB-lite"/>
    </source>
</evidence>
<gene>
    <name evidence="2" type="ORF">NYR02_06890</name>
</gene>
<sequence length="193" mass="22611">MTSDIHHTQDGKPLSHSDTEKRRLERDAAKLFMRAYEREFQQPIRHIWHNEPAKPDISCYLQGEALDLEIAHLYASENEARIASSDHASEADHNHYHGDDHLWSYLADLASLESGRKLHTALNRILLNKARKRYHSKRVWLVIRNASPLWNRDDFLPIVRHLKLPHHCFEKIWLLPDFPGEQELIEISHSAAK</sequence>
<dbReference type="EMBL" id="JAOANI010000014">
    <property type="protein sequence ID" value="MCT7358741.1"/>
    <property type="molecule type" value="Genomic_DNA"/>
</dbReference>
<reference evidence="2" key="2">
    <citation type="submission" date="2022-08" db="EMBL/GenBank/DDBJ databases">
        <authorList>
            <person name="Dong C."/>
        </authorList>
    </citation>
    <scope>NUCLEOTIDE SEQUENCE</scope>
    <source>
        <strain evidence="2">59MF3M-4</strain>
    </source>
</reference>
<protein>
    <submittedName>
        <fullName evidence="2">Uncharacterized protein</fullName>
    </submittedName>
</protein>
<dbReference type="RefSeq" id="WP_260975627.1">
    <property type="nucleotide sequence ID" value="NZ_JAOANI010000014.1"/>
</dbReference>
<comment type="caution">
    <text evidence="2">The sequence shown here is derived from an EMBL/GenBank/DDBJ whole genome shotgun (WGS) entry which is preliminary data.</text>
</comment>
<feature type="region of interest" description="Disordered" evidence="1">
    <location>
        <begin position="1"/>
        <end position="21"/>
    </location>
</feature>
<dbReference type="AlphaFoldDB" id="A0A9X3AGP6"/>